<sequence length="376" mass="42146">MNFLRFTSAALALAACSTAPVIEEAGVPPRPLEPWSQVEPMASAPLDRSAPVTRIAFGSCIKQKDPLDVLDVIAARDPDLAVLLGDNVYGDVWDLADANLTELVVAYQDLAAREEFTRFREEIPLLVTWDDHDYGQNDQGGNYPRKFETEKIFENAWALPSDDERRARDGVYTSEVLGPEGQRLQIILLDTRFFRSDLTRTDERNAPGKERYVPSADPEQTMLGAEQERWLAEVLAQPADLRILVSSIQVIAEGHGWEAWRTLPLARERLYDTIDKSGVRNIVMVSGDRHLGGIYLEKETTGFPLYELTASSINAPQSIWRERDGNTSIEPGPKRLGDPVYTINYGEIEIDWEARTVDLSVRNEWGAAVREATLGF</sequence>
<dbReference type="InterPro" id="IPR038607">
    <property type="entry name" value="PhoD-like_sf"/>
</dbReference>
<protein>
    <submittedName>
        <fullName evidence="2">Alkaline phosphatase D family protein</fullName>
        <ecNumber evidence="2">3.1.3.1</ecNumber>
    </submittedName>
</protein>
<dbReference type="Proteomes" id="UP001595607">
    <property type="component" value="Unassembled WGS sequence"/>
</dbReference>
<dbReference type="EC" id="3.1.3.1" evidence="2"/>
<dbReference type="PROSITE" id="PS51257">
    <property type="entry name" value="PROKAR_LIPOPROTEIN"/>
    <property type="match status" value="1"/>
</dbReference>
<proteinExistence type="predicted"/>
<reference evidence="3" key="1">
    <citation type="journal article" date="2019" name="Int. J. Syst. Evol. Microbiol.">
        <title>The Global Catalogue of Microorganisms (GCM) 10K type strain sequencing project: providing services to taxonomists for standard genome sequencing and annotation.</title>
        <authorList>
            <consortium name="The Broad Institute Genomics Platform"/>
            <consortium name="The Broad Institute Genome Sequencing Center for Infectious Disease"/>
            <person name="Wu L."/>
            <person name="Ma J."/>
        </authorList>
    </citation>
    <scope>NUCLEOTIDE SEQUENCE [LARGE SCALE GENOMIC DNA]</scope>
    <source>
        <strain evidence="3">KCTC 22245</strain>
    </source>
</reference>
<dbReference type="PANTHER" id="PTHR33987:SF1">
    <property type="entry name" value="CALCINEURIN-LIKE METALLO-PHOSPHOESTERASE SUPERFAMILY PROTEIN"/>
    <property type="match status" value="1"/>
</dbReference>
<dbReference type="Pfam" id="PF09423">
    <property type="entry name" value="PhoD"/>
    <property type="match status" value="1"/>
</dbReference>
<dbReference type="InterPro" id="IPR029052">
    <property type="entry name" value="Metallo-depent_PP-like"/>
</dbReference>
<comment type="caution">
    <text evidence="2">The sequence shown here is derived from an EMBL/GenBank/DDBJ whole genome shotgun (WGS) entry which is preliminary data.</text>
</comment>
<accession>A0ABV7MAY8</accession>
<dbReference type="EMBL" id="JBHRVA010000002">
    <property type="protein sequence ID" value="MFC3301905.1"/>
    <property type="molecule type" value="Genomic_DNA"/>
</dbReference>
<gene>
    <name evidence="2" type="ORF">ACFONP_04095</name>
</gene>
<keyword evidence="3" id="KW-1185">Reference proteome</keyword>
<evidence type="ECO:0000313" key="3">
    <source>
        <dbReference type="Proteomes" id="UP001595607"/>
    </source>
</evidence>
<dbReference type="SUPFAM" id="SSF56300">
    <property type="entry name" value="Metallo-dependent phosphatases"/>
    <property type="match status" value="1"/>
</dbReference>
<dbReference type="CDD" id="cd07389">
    <property type="entry name" value="MPP_PhoD"/>
    <property type="match status" value="1"/>
</dbReference>
<evidence type="ECO:0000259" key="1">
    <source>
        <dbReference type="Pfam" id="PF09423"/>
    </source>
</evidence>
<feature type="domain" description="PhoD-like phosphatase metallophosphatase" evidence="1">
    <location>
        <begin position="69"/>
        <end position="318"/>
    </location>
</feature>
<keyword evidence="2" id="KW-0378">Hydrolase</keyword>
<organism evidence="2 3">
    <name type="scientific">Parvularcula lutaonensis</name>
    <dbReference type="NCBI Taxonomy" id="491923"/>
    <lineage>
        <taxon>Bacteria</taxon>
        <taxon>Pseudomonadati</taxon>
        <taxon>Pseudomonadota</taxon>
        <taxon>Alphaproteobacteria</taxon>
        <taxon>Parvularculales</taxon>
        <taxon>Parvularculaceae</taxon>
        <taxon>Parvularcula</taxon>
    </lineage>
</organism>
<dbReference type="RefSeq" id="WP_189573767.1">
    <property type="nucleotide sequence ID" value="NZ_BMXU01000001.1"/>
</dbReference>
<dbReference type="Gene3D" id="3.60.21.70">
    <property type="entry name" value="PhoD-like phosphatase"/>
    <property type="match status" value="1"/>
</dbReference>
<dbReference type="PANTHER" id="PTHR33987">
    <property type="entry name" value="CALCINEURIN-LIKE METALLO-PHOSPHOESTERASE SUPERFAMILY PROTEIN"/>
    <property type="match status" value="1"/>
</dbReference>
<evidence type="ECO:0000313" key="2">
    <source>
        <dbReference type="EMBL" id="MFC3301905.1"/>
    </source>
</evidence>
<name>A0ABV7MAY8_9PROT</name>
<dbReference type="GO" id="GO:0004035">
    <property type="term" value="F:alkaline phosphatase activity"/>
    <property type="evidence" value="ECO:0007669"/>
    <property type="project" value="UniProtKB-EC"/>
</dbReference>
<dbReference type="InterPro" id="IPR018946">
    <property type="entry name" value="PhoD-like_MPP"/>
</dbReference>